<reference evidence="3" key="1">
    <citation type="submission" date="2020-05" db="EMBL/GenBank/DDBJ databases">
        <authorList>
            <person name="Chiriac C."/>
            <person name="Salcher M."/>
            <person name="Ghai R."/>
            <person name="Kavagutti S V."/>
        </authorList>
    </citation>
    <scope>NUCLEOTIDE SEQUENCE</scope>
</reference>
<accession>A0A6J6RE96</accession>
<gene>
    <name evidence="3" type="ORF">UFOPK2656_01234</name>
    <name evidence="4" type="ORF">UFOPK3267_01080</name>
    <name evidence="5" type="ORF">UFOPK3651_01381</name>
    <name evidence="6" type="ORF">UFOPK3931_02557</name>
    <name evidence="2" type="ORF">UFOPK4189_01308</name>
</gene>
<dbReference type="EMBL" id="CAFBMT010000006">
    <property type="protein sequence ID" value="CAB4929463.1"/>
    <property type="molecule type" value="Genomic_DNA"/>
</dbReference>
<evidence type="ECO:0000313" key="5">
    <source>
        <dbReference type="EMBL" id="CAB4929463.1"/>
    </source>
</evidence>
<dbReference type="PROSITE" id="PS51671">
    <property type="entry name" value="ACT"/>
    <property type="match status" value="1"/>
</dbReference>
<dbReference type="AlphaFoldDB" id="A0A6J6RE96"/>
<evidence type="ECO:0000313" key="4">
    <source>
        <dbReference type="EMBL" id="CAB4850097.1"/>
    </source>
</evidence>
<evidence type="ECO:0000313" key="3">
    <source>
        <dbReference type="EMBL" id="CAB4719708.1"/>
    </source>
</evidence>
<dbReference type="SUPFAM" id="SSF55021">
    <property type="entry name" value="ACT-like"/>
    <property type="match status" value="2"/>
</dbReference>
<evidence type="ECO:0000313" key="6">
    <source>
        <dbReference type="EMBL" id="CAB5006448.1"/>
    </source>
</evidence>
<proteinExistence type="predicted"/>
<evidence type="ECO:0000259" key="1">
    <source>
        <dbReference type="PROSITE" id="PS51671"/>
    </source>
</evidence>
<dbReference type="EMBL" id="CAFBOL010000091">
    <property type="protein sequence ID" value="CAB5006448.1"/>
    <property type="molecule type" value="Genomic_DNA"/>
</dbReference>
<dbReference type="InterPro" id="IPR002912">
    <property type="entry name" value="ACT_dom"/>
</dbReference>
<evidence type="ECO:0000313" key="2">
    <source>
        <dbReference type="EMBL" id="CAB4363527.1"/>
    </source>
</evidence>
<dbReference type="EMBL" id="CAEZYF010000006">
    <property type="protein sequence ID" value="CAB4719708.1"/>
    <property type="molecule type" value="Genomic_DNA"/>
</dbReference>
<dbReference type="PANTHER" id="PTHR40099">
    <property type="entry name" value="ACETOLACTATE SYNTHASE, SMALL SUBUNIT"/>
    <property type="match status" value="1"/>
</dbReference>
<dbReference type="Pfam" id="PF01842">
    <property type="entry name" value="ACT"/>
    <property type="match status" value="2"/>
</dbReference>
<dbReference type="InterPro" id="IPR045865">
    <property type="entry name" value="ACT-like_dom_sf"/>
</dbReference>
<dbReference type="EMBL" id="CAESGF010000006">
    <property type="protein sequence ID" value="CAB4363527.1"/>
    <property type="molecule type" value="Genomic_DNA"/>
</dbReference>
<feature type="domain" description="ACT" evidence="1">
    <location>
        <begin position="72"/>
        <end position="126"/>
    </location>
</feature>
<dbReference type="Gene3D" id="3.30.2130.10">
    <property type="entry name" value="VC0802-like"/>
    <property type="match status" value="1"/>
</dbReference>
<name>A0A6J6RE96_9ZZZZ</name>
<dbReference type="EMBL" id="CAFBIY010000047">
    <property type="protein sequence ID" value="CAB4850097.1"/>
    <property type="molecule type" value="Genomic_DNA"/>
</dbReference>
<dbReference type="PANTHER" id="PTHR40099:SF1">
    <property type="entry name" value="ACETOLACTATE SYNTHASE, SMALL SUBUNIT"/>
    <property type="match status" value="1"/>
</dbReference>
<sequence>MSIDIIIEVENKPGALAELTAAVSDAGVNLAAATFTGGGEKAELHILVPHAEPVRHALALTHRAVITREHEVVVVEVHDEPGVLADLTRKIAQAGVNIDTVYVATNNRVVFGAADIEGLKKALGKS</sequence>
<organism evidence="3">
    <name type="scientific">freshwater metagenome</name>
    <dbReference type="NCBI Taxonomy" id="449393"/>
    <lineage>
        <taxon>unclassified sequences</taxon>
        <taxon>metagenomes</taxon>
        <taxon>ecological metagenomes</taxon>
    </lineage>
</organism>
<protein>
    <submittedName>
        <fullName evidence="3">Unannotated protein</fullName>
    </submittedName>
</protein>